<evidence type="ECO:0000256" key="1">
    <source>
        <dbReference type="ARBA" id="ARBA00004141"/>
    </source>
</evidence>
<dbReference type="PANTHER" id="PTHR36974:SF1">
    <property type="entry name" value="DOXX FAMILY MEMBRANE PROTEIN"/>
    <property type="match status" value="1"/>
</dbReference>
<name>A0A845B872_9SPHN</name>
<keyword evidence="4 5" id="KW-0472">Membrane</keyword>
<dbReference type="OrthoDB" id="8856615at2"/>
<comment type="caution">
    <text evidence="6">The sequence shown here is derived from an EMBL/GenBank/DDBJ whole genome shotgun (WGS) entry which is preliminary data.</text>
</comment>
<protein>
    <recommendedName>
        <fullName evidence="8">DoxX family membrane protein</fullName>
    </recommendedName>
</protein>
<dbReference type="RefSeq" id="WP_160757263.1">
    <property type="nucleotide sequence ID" value="NZ_WTYL01000004.1"/>
</dbReference>
<evidence type="ECO:0000313" key="7">
    <source>
        <dbReference type="Proteomes" id="UP000431922"/>
    </source>
</evidence>
<accession>A0A845B872</accession>
<dbReference type="AlphaFoldDB" id="A0A845B872"/>
<keyword evidence="7" id="KW-1185">Reference proteome</keyword>
<evidence type="ECO:0000256" key="2">
    <source>
        <dbReference type="ARBA" id="ARBA00022692"/>
    </source>
</evidence>
<evidence type="ECO:0008006" key="8">
    <source>
        <dbReference type="Google" id="ProtNLM"/>
    </source>
</evidence>
<evidence type="ECO:0000313" key="6">
    <source>
        <dbReference type="EMBL" id="MXP45627.1"/>
    </source>
</evidence>
<dbReference type="Proteomes" id="UP000431922">
    <property type="component" value="Unassembled WGS sequence"/>
</dbReference>
<feature type="transmembrane region" description="Helical" evidence="5">
    <location>
        <begin position="12"/>
        <end position="32"/>
    </location>
</feature>
<feature type="transmembrane region" description="Helical" evidence="5">
    <location>
        <begin position="52"/>
        <end position="71"/>
    </location>
</feature>
<reference evidence="6 7" key="1">
    <citation type="submission" date="2019-12" db="EMBL/GenBank/DDBJ databases">
        <title>Genomic-based taxomic classification of the family Erythrobacteraceae.</title>
        <authorList>
            <person name="Xu L."/>
        </authorList>
    </citation>
    <scope>NUCLEOTIDE SEQUENCE [LARGE SCALE GENOMIC DNA]</scope>
    <source>
        <strain evidence="6 7">KCTC 42453</strain>
    </source>
</reference>
<dbReference type="InterPro" id="IPR032808">
    <property type="entry name" value="DoxX"/>
</dbReference>
<keyword evidence="2 5" id="KW-0812">Transmembrane</keyword>
<feature type="transmembrane region" description="Helical" evidence="5">
    <location>
        <begin position="119"/>
        <end position="139"/>
    </location>
</feature>
<evidence type="ECO:0000256" key="4">
    <source>
        <dbReference type="ARBA" id="ARBA00023136"/>
    </source>
</evidence>
<organism evidence="6 7">
    <name type="scientific">Allopontixanthobacter sediminis</name>
    <dbReference type="NCBI Taxonomy" id="1689985"/>
    <lineage>
        <taxon>Bacteria</taxon>
        <taxon>Pseudomonadati</taxon>
        <taxon>Pseudomonadota</taxon>
        <taxon>Alphaproteobacteria</taxon>
        <taxon>Sphingomonadales</taxon>
        <taxon>Erythrobacteraceae</taxon>
        <taxon>Allopontixanthobacter</taxon>
    </lineage>
</organism>
<keyword evidence="3 5" id="KW-1133">Transmembrane helix</keyword>
<dbReference type="EMBL" id="WTYL01000004">
    <property type="protein sequence ID" value="MXP45627.1"/>
    <property type="molecule type" value="Genomic_DNA"/>
</dbReference>
<gene>
    <name evidence="6" type="ORF">GRI65_14335</name>
</gene>
<comment type="subcellular location">
    <subcellularLocation>
        <location evidence="1">Membrane</location>
        <topology evidence="1">Multi-pass membrane protein</topology>
    </subcellularLocation>
</comment>
<feature type="transmembrane region" description="Helical" evidence="5">
    <location>
        <begin position="78"/>
        <end position="99"/>
    </location>
</feature>
<sequence>MIRPAAKRTAAIRTAAIVLLAVFYGVAGYFHLATPPPFLTITPVWVPWPEAVVLWTGIAELLGAAGLIQPWSKKLRRAAGIGLALYALCVWPANMNHFAMDMAREDGGAGLAYHIPRMIAQPLIIWLSLWASGATDWPFRPRKV</sequence>
<proteinExistence type="predicted"/>
<dbReference type="Pfam" id="PF13564">
    <property type="entry name" value="DoxX_2"/>
    <property type="match status" value="1"/>
</dbReference>
<evidence type="ECO:0000256" key="3">
    <source>
        <dbReference type="ARBA" id="ARBA00022989"/>
    </source>
</evidence>
<dbReference type="GO" id="GO:0016020">
    <property type="term" value="C:membrane"/>
    <property type="evidence" value="ECO:0007669"/>
    <property type="project" value="UniProtKB-SubCell"/>
</dbReference>
<dbReference type="PANTHER" id="PTHR36974">
    <property type="entry name" value="MEMBRANE PROTEIN-RELATED"/>
    <property type="match status" value="1"/>
</dbReference>
<evidence type="ECO:0000256" key="5">
    <source>
        <dbReference type="SAM" id="Phobius"/>
    </source>
</evidence>